<protein>
    <submittedName>
        <fullName evidence="2">Uncharacterized protein</fullName>
    </submittedName>
</protein>
<name>A0A645JAL4_9ZZZZ</name>
<sequence>MYCGLLSDKSLLDADIAIVIVFPLPYSVPEYGVVPFTVLSSQVAVVRVISFARYAIVPVRLIALNCASVVIAVPAVVYALAGAFDTKGSLVM</sequence>
<accession>A0A645JAL4</accession>
<evidence type="ECO:0000313" key="2">
    <source>
        <dbReference type="EMBL" id="MPN60152.1"/>
    </source>
</evidence>
<reference evidence="2" key="1">
    <citation type="submission" date="2019-08" db="EMBL/GenBank/DDBJ databases">
        <authorList>
            <person name="Kucharzyk K."/>
            <person name="Murdoch R.W."/>
            <person name="Higgins S."/>
            <person name="Loffler F."/>
        </authorList>
    </citation>
    <scope>NUCLEOTIDE SEQUENCE</scope>
</reference>
<gene>
    <name evidence="2" type="ORF">SDC9_207877</name>
</gene>
<keyword evidence="1" id="KW-0812">Transmembrane</keyword>
<feature type="transmembrane region" description="Helical" evidence="1">
    <location>
        <begin position="61"/>
        <end position="84"/>
    </location>
</feature>
<evidence type="ECO:0000256" key="1">
    <source>
        <dbReference type="SAM" id="Phobius"/>
    </source>
</evidence>
<dbReference type="AlphaFoldDB" id="A0A645JAL4"/>
<dbReference type="EMBL" id="VSSQ01135060">
    <property type="protein sequence ID" value="MPN60152.1"/>
    <property type="molecule type" value="Genomic_DNA"/>
</dbReference>
<keyword evidence="1" id="KW-1133">Transmembrane helix</keyword>
<keyword evidence="1" id="KW-0472">Membrane</keyword>
<organism evidence="2">
    <name type="scientific">bioreactor metagenome</name>
    <dbReference type="NCBI Taxonomy" id="1076179"/>
    <lineage>
        <taxon>unclassified sequences</taxon>
        <taxon>metagenomes</taxon>
        <taxon>ecological metagenomes</taxon>
    </lineage>
</organism>
<comment type="caution">
    <text evidence="2">The sequence shown here is derived from an EMBL/GenBank/DDBJ whole genome shotgun (WGS) entry which is preliminary data.</text>
</comment>
<proteinExistence type="predicted"/>